<organism evidence="1 2">
    <name type="scientific">Paractinoplanes atraurantiacus</name>
    <dbReference type="NCBI Taxonomy" id="1036182"/>
    <lineage>
        <taxon>Bacteria</taxon>
        <taxon>Bacillati</taxon>
        <taxon>Actinomycetota</taxon>
        <taxon>Actinomycetes</taxon>
        <taxon>Micromonosporales</taxon>
        <taxon>Micromonosporaceae</taxon>
        <taxon>Paractinoplanes</taxon>
    </lineage>
</organism>
<dbReference type="AlphaFoldDB" id="A0A285IVB1"/>
<gene>
    <name evidence="1" type="ORF">SAMN05421748_11231</name>
</gene>
<dbReference type="Proteomes" id="UP000219612">
    <property type="component" value="Unassembled WGS sequence"/>
</dbReference>
<dbReference type="OrthoDB" id="3542856at2"/>
<reference evidence="1 2" key="1">
    <citation type="submission" date="2017-09" db="EMBL/GenBank/DDBJ databases">
        <authorList>
            <person name="Ehlers B."/>
            <person name="Leendertz F.H."/>
        </authorList>
    </citation>
    <scope>NUCLEOTIDE SEQUENCE [LARGE SCALE GENOMIC DNA]</scope>
    <source>
        <strain evidence="1 2">CGMCC 4.6857</strain>
    </source>
</reference>
<evidence type="ECO:0000313" key="1">
    <source>
        <dbReference type="EMBL" id="SNY51617.1"/>
    </source>
</evidence>
<proteinExistence type="predicted"/>
<name>A0A285IVB1_9ACTN</name>
<dbReference type="EMBL" id="OBDY01000012">
    <property type="protein sequence ID" value="SNY51617.1"/>
    <property type="molecule type" value="Genomic_DNA"/>
</dbReference>
<accession>A0A285IVB1</accession>
<keyword evidence="2" id="KW-1185">Reference proteome</keyword>
<dbReference type="RefSeq" id="WP_143234878.1">
    <property type="nucleotide sequence ID" value="NZ_OBDY01000012.1"/>
</dbReference>
<sequence>MESQNEGAGPSLVNVEADHESVSYVCFKGPASKLLQVKPPRYTSTNEPCNDWWDWLRAQPEIYFPDLAQQIVLTANTGEQAVATGMTVDTTAEREPAGDGVWIKCGFGGGSNPAFHIEYNTLTRDQPAGR</sequence>
<protein>
    <submittedName>
        <fullName evidence="1">Uncharacterized protein</fullName>
    </submittedName>
</protein>
<evidence type="ECO:0000313" key="2">
    <source>
        <dbReference type="Proteomes" id="UP000219612"/>
    </source>
</evidence>